<evidence type="ECO:0000313" key="3">
    <source>
        <dbReference type="Proteomes" id="UP001165384"/>
    </source>
</evidence>
<dbReference type="InterPro" id="IPR015168">
    <property type="entry name" value="SsuA/THI5"/>
</dbReference>
<gene>
    <name evidence="2" type="ORF">LZ012_09300</name>
</gene>
<dbReference type="Proteomes" id="UP001165384">
    <property type="component" value="Unassembled WGS sequence"/>
</dbReference>
<comment type="caution">
    <text evidence="2">The sequence shown here is derived from an EMBL/GenBank/DDBJ whole genome shotgun (WGS) entry which is preliminary data.</text>
</comment>
<organism evidence="2 3">
    <name type="scientific">Dechloromonas hankyongensis</name>
    <dbReference type="NCBI Taxonomy" id="2908002"/>
    <lineage>
        <taxon>Bacteria</taxon>
        <taxon>Pseudomonadati</taxon>
        <taxon>Pseudomonadota</taxon>
        <taxon>Betaproteobacteria</taxon>
        <taxon>Rhodocyclales</taxon>
        <taxon>Azonexaceae</taxon>
        <taxon>Dechloromonas</taxon>
    </lineage>
</organism>
<dbReference type="Gene3D" id="3.40.190.10">
    <property type="entry name" value="Periplasmic binding protein-like II"/>
    <property type="match status" value="2"/>
</dbReference>
<accession>A0ABS9K226</accession>
<evidence type="ECO:0000259" key="1">
    <source>
        <dbReference type="Pfam" id="PF09084"/>
    </source>
</evidence>
<protein>
    <submittedName>
        <fullName evidence="2">ABC transporter substrate-binding protein</fullName>
    </submittedName>
</protein>
<name>A0ABS9K226_9RHOO</name>
<dbReference type="EMBL" id="JAKLTN010000002">
    <property type="protein sequence ID" value="MCG2577193.1"/>
    <property type="molecule type" value="Genomic_DNA"/>
</dbReference>
<proteinExistence type="predicted"/>
<feature type="domain" description="SsuA/THI5-like" evidence="1">
    <location>
        <begin position="65"/>
        <end position="272"/>
    </location>
</feature>
<evidence type="ECO:0000313" key="2">
    <source>
        <dbReference type="EMBL" id="MCG2577193.1"/>
    </source>
</evidence>
<dbReference type="RefSeq" id="WP_275710014.1">
    <property type="nucleotide sequence ID" value="NZ_JAKLTN010000002.1"/>
</dbReference>
<dbReference type="SUPFAM" id="SSF53850">
    <property type="entry name" value="Periplasmic binding protein-like II"/>
    <property type="match status" value="1"/>
</dbReference>
<dbReference type="Pfam" id="PF09084">
    <property type="entry name" value="NMT1"/>
    <property type="match status" value="1"/>
</dbReference>
<reference evidence="2" key="1">
    <citation type="submission" date="2022-01" db="EMBL/GenBank/DDBJ databases">
        <authorList>
            <person name="Jo J.-H."/>
            <person name="Im W.-T."/>
        </authorList>
    </citation>
    <scope>NUCLEOTIDE SEQUENCE</scope>
    <source>
        <strain evidence="2">XY25</strain>
    </source>
</reference>
<keyword evidence="3" id="KW-1185">Reference proteome</keyword>
<dbReference type="PANTHER" id="PTHR30024">
    <property type="entry name" value="ALIPHATIC SULFONATES-BINDING PROTEIN-RELATED"/>
    <property type="match status" value="1"/>
</dbReference>
<sequence length="349" mass="37782">MIANTLFRKPSGLPFMRRVAALLAFALIPIMACGEVMQLSVSVPGPNAASYYPVELISKIGADKAEGATLRVVFSPGGPAAIDDMMHNNVDFAVVGLPAAMSVRLKDKRVVALAAINDLPLYVLLVRQGLKGEVKSIADLKGRTIGLHSNSTANKSTSQQVLELMFRRGGVPPGSYHVVGIGRRWESESLMLKSGAVDAVIGDEPHATHMANSKIAFPLVHLGDAQTARQYAGAGFLRGALIGRSDKLEKDTAKAETMIRIIKRTLTWIATHTPEEFANALGIADADEKQKLIAVLRKYPRQYSKDAAFSNAQLRETEIFFIDSQAGNPAAESFRIDTMIDARWVGKKD</sequence>